<dbReference type="GO" id="GO:0047631">
    <property type="term" value="F:ADP-ribose diphosphatase activity"/>
    <property type="evidence" value="ECO:0007669"/>
    <property type="project" value="TreeGrafter"/>
</dbReference>
<sequence length="363" mass="40259">MMSNLSFFKLARACAAKRRVRRLIADVQYADVDDAWNYTGTSMRYYRSSLDVLKMAVQSWTTESTSTDRMRFAVNLGDLIDGKNVALGQTDVALERVLAPIEAFQDAIGPVHHCVGNHEMYNFTREQYIHKLLHHTKSPHTQSPHSLPPPTTDVAYYSFIDSAAPSIEFIVLDSYGRSVLGSPAGSSDHISSIQLLAQHNPNEDKNSSFQLEGADQRFVQYNGAIDDVQMTWLKGILDAASAERRQVVVFAHVPVHEAASGNHPAAVLWNCDEIVALLGRYAHCVRVVFSGHTHDNGHFVCDKGIHYVGLHAALECQPLAKAIDGDVPSTEARTDRAYASVDMFESKMHIRGAGRVPSRILTW</sequence>
<dbReference type="RefSeq" id="XP_008872382.1">
    <property type="nucleotide sequence ID" value="XM_008874160.1"/>
</dbReference>
<reference evidence="2" key="1">
    <citation type="submission" date="2013-12" db="EMBL/GenBank/DDBJ databases">
        <title>The Genome Sequence of Aphanomyces invadans NJM9701.</title>
        <authorList>
            <consortium name="The Broad Institute Genomics Platform"/>
            <person name="Russ C."/>
            <person name="Tyler B."/>
            <person name="van West P."/>
            <person name="Dieguez-Uribeondo J."/>
            <person name="Young S.K."/>
            <person name="Zeng Q."/>
            <person name="Gargeya S."/>
            <person name="Fitzgerald M."/>
            <person name="Abouelleil A."/>
            <person name="Alvarado L."/>
            <person name="Chapman S.B."/>
            <person name="Gainer-Dewar J."/>
            <person name="Goldberg J."/>
            <person name="Griggs A."/>
            <person name="Gujja S."/>
            <person name="Hansen M."/>
            <person name="Howarth C."/>
            <person name="Imamovic A."/>
            <person name="Ireland A."/>
            <person name="Larimer J."/>
            <person name="McCowan C."/>
            <person name="Murphy C."/>
            <person name="Pearson M."/>
            <person name="Poon T.W."/>
            <person name="Priest M."/>
            <person name="Roberts A."/>
            <person name="Saif S."/>
            <person name="Shea T."/>
            <person name="Sykes S."/>
            <person name="Wortman J."/>
            <person name="Nusbaum C."/>
            <person name="Birren B."/>
        </authorList>
    </citation>
    <scope>NUCLEOTIDE SEQUENCE [LARGE SCALE GENOMIC DNA]</scope>
    <source>
        <strain evidence="2">NJM9701</strain>
    </source>
</reference>
<gene>
    <name evidence="2" type="ORF">H310_08434</name>
</gene>
<dbReference type="STRING" id="157072.A0A024TY78"/>
<dbReference type="GeneID" id="20085484"/>
<dbReference type="SUPFAM" id="SSF56300">
    <property type="entry name" value="Metallo-dependent phosphatases"/>
    <property type="match status" value="1"/>
</dbReference>
<evidence type="ECO:0000313" key="2">
    <source>
        <dbReference type="EMBL" id="ETV98953.1"/>
    </source>
</evidence>
<dbReference type="eggNOG" id="ENOG502QUQW">
    <property type="taxonomic scope" value="Eukaryota"/>
</dbReference>
<organism evidence="2">
    <name type="scientific">Aphanomyces invadans</name>
    <dbReference type="NCBI Taxonomy" id="157072"/>
    <lineage>
        <taxon>Eukaryota</taxon>
        <taxon>Sar</taxon>
        <taxon>Stramenopiles</taxon>
        <taxon>Oomycota</taxon>
        <taxon>Saprolegniomycetes</taxon>
        <taxon>Saprolegniales</taxon>
        <taxon>Verrucalvaceae</taxon>
        <taxon>Aphanomyces</taxon>
    </lineage>
</organism>
<name>A0A024TY78_9STRA</name>
<feature type="domain" description="Calcineurin-like phosphoesterase" evidence="1">
    <location>
        <begin position="74"/>
        <end position="295"/>
    </location>
</feature>
<dbReference type="EMBL" id="KI913968">
    <property type="protein sequence ID" value="ETV98953.1"/>
    <property type="molecule type" value="Genomic_DNA"/>
</dbReference>
<dbReference type="VEuPathDB" id="FungiDB:H310_08434"/>
<protein>
    <recommendedName>
        <fullName evidence="1">Calcineurin-like phosphoesterase domain-containing protein</fullName>
    </recommendedName>
</protein>
<dbReference type="InterPro" id="IPR004843">
    <property type="entry name" value="Calcineurin-like_PHP"/>
</dbReference>
<dbReference type="AlphaFoldDB" id="A0A024TY78"/>
<dbReference type="GO" id="GO:0047734">
    <property type="term" value="F:CDP-glycerol diphosphatase activity"/>
    <property type="evidence" value="ECO:0007669"/>
    <property type="project" value="TreeGrafter"/>
</dbReference>
<dbReference type="Pfam" id="PF00149">
    <property type="entry name" value="Metallophos"/>
    <property type="match status" value="1"/>
</dbReference>
<dbReference type="OrthoDB" id="9675250at2759"/>
<dbReference type="GO" id="GO:0008663">
    <property type="term" value="F:2',3'-cyclic-nucleotide 2'-phosphodiesterase activity"/>
    <property type="evidence" value="ECO:0007669"/>
    <property type="project" value="TreeGrafter"/>
</dbReference>
<proteinExistence type="predicted"/>
<dbReference type="InterPro" id="IPR029052">
    <property type="entry name" value="Metallo-depent_PP-like"/>
</dbReference>
<dbReference type="GO" id="GO:0030145">
    <property type="term" value="F:manganese ion binding"/>
    <property type="evidence" value="ECO:0007669"/>
    <property type="project" value="TreeGrafter"/>
</dbReference>
<dbReference type="PANTHER" id="PTHR16509">
    <property type="match status" value="1"/>
</dbReference>
<accession>A0A024TY78</accession>
<dbReference type="Gene3D" id="3.60.21.10">
    <property type="match status" value="1"/>
</dbReference>
<evidence type="ECO:0000259" key="1">
    <source>
        <dbReference type="Pfam" id="PF00149"/>
    </source>
</evidence>
<dbReference type="PANTHER" id="PTHR16509:SF1">
    <property type="entry name" value="MANGANESE-DEPENDENT ADP-RIBOSE_CDP-ALCOHOL DIPHOSPHATASE"/>
    <property type="match status" value="1"/>
</dbReference>